<keyword evidence="3" id="KW-1185">Reference proteome</keyword>
<feature type="non-terminal residue" evidence="2">
    <location>
        <position position="106"/>
    </location>
</feature>
<accession>A0AAV7NLR8</accession>
<evidence type="ECO:0000313" key="3">
    <source>
        <dbReference type="Proteomes" id="UP001066276"/>
    </source>
</evidence>
<protein>
    <submittedName>
        <fullName evidence="2">Uncharacterized protein</fullName>
    </submittedName>
</protein>
<organism evidence="2 3">
    <name type="scientific">Pleurodeles waltl</name>
    <name type="common">Iberian ribbed newt</name>
    <dbReference type="NCBI Taxonomy" id="8319"/>
    <lineage>
        <taxon>Eukaryota</taxon>
        <taxon>Metazoa</taxon>
        <taxon>Chordata</taxon>
        <taxon>Craniata</taxon>
        <taxon>Vertebrata</taxon>
        <taxon>Euteleostomi</taxon>
        <taxon>Amphibia</taxon>
        <taxon>Batrachia</taxon>
        <taxon>Caudata</taxon>
        <taxon>Salamandroidea</taxon>
        <taxon>Salamandridae</taxon>
        <taxon>Pleurodelinae</taxon>
        <taxon>Pleurodeles</taxon>
    </lineage>
</organism>
<proteinExistence type="predicted"/>
<sequence>MGKDRTAKGAQQIKTDQFTAPSMGGGLQPGPSRASGVAHKSSEAQILEAIEAFGQVVQGKIASIAVDVNLLRTDLRAVAERSIATEQQVTTMPIDLDALKATAATL</sequence>
<feature type="region of interest" description="Disordered" evidence="1">
    <location>
        <begin position="1"/>
        <end position="39"/>
    </location>
</feature>
<evidence type="ECO:0000256" key="1">
    <source>
        <dbReference type="SAM" id="MobiDB-lite"/>
    </source>
</evidence>
<reference evidence="2" key="1">
    <citation type="journal article" date="2022" name="bioRxiv">
        <title>Sequencing and chromosome-scale assembly of the giantPleurodeles waltlgenome.</title>
        <authorList>
            <person name="Brown T."/>
            <person name="Elewa A."/>
            <person name="Iarovenko S."/>
            <person name="Subramanian E."/>
            <person name="Araus A.J."/>
            <person name="Petzold A."/>
            <person name="Susuki M."/>
            <person name="Suzuki K.-i.T."/>
            <person name="Hayashi T."/>
            <person name="Toyoda A."/>
            <person name="Oliveira C."/>
            <person name="Osipova E."/>
            <person name="Leigh N.D."/>
            <person name="Simon A."/>
            <person name="Yun M.H."/>
        </authorList>
    </citation>
    <scope>NUCLEOTIDE SEQUENCE</scope>
    <source>
        <strain evidence="2">20211129_DDA</strain>
        <tissue evidence="2">Liver</tissue>
    </source>
</reference>
<dbReference type="Proteomes" id="UP001066276">
    <property type="component" value="Chromosome 8"/>
</dbReference>
<dbReference type="EMBL" id="JANPWB010000012">
    <property type="protein sequence ID" value="KAJ1117023.1"/>
    <property type="molecule type" value="Genomic_DNA"/>
</dbReference>
<dbReference type="AlphaFoldDB" id="A0AAV7NLR8"/>
<gene>
    <name evidence="2" type="ORF">NDU88_005224</name>
</gene>
<name>A0AAV7NLR8_PLEWA</name>
<comment type="caution">
    <text evidence="2">The sequence shown here is derived from an EMBL/GenBank/DDBJ whole genome shotgun (WGS) entry which is preliminary data.</text>
</comment>
<evidence type="ECO:0000313" key="2">
    <source>
        <dbReference type="EMBL" id="KAJ1117023.1"/>
    </source>
</evidence>